<dbReference type="EMBL" id="UYSG01003723">
    <property type="protein sequence ID" value="VDL58232.1"/>
    <property type="molecule type" value="Genomic_DNA"/>
</dbReference>
<evidence type="ECO:0000313" key="1">
    <source>
        <dbReference type="EMBL" id="VDL58232.1"/>
    </source>
</evidence>
<protein>
    <submittedName>
        <fullName evidence="1 3">Uncharacterized protein</fullName>
    </submittedName>
</protein>
<dbReference type="AlphaFoldDB" id="A0A0R3SLV1"/>
<accession>A0A0R3SLV1</accession>
<reference evidence="1 2" key="2">
    <citation type="submission" date="2018-11" db="EMBL/GenBank/DDBJ databases">
        <authorList>
            <consortium name="Pathogen Informatics"/>
        </authorList>
    </citation>
    <scope>NUCLEOTIDE SEQUENCE [LARGE SCALE GENOMIC DNA]</scope>
</reference>
<proteinExistence type="predicted"/>
<dbReference type="Proteomes" id="UP000274504">
    <property type="component" value="Unassembled WGS sequence"/>
</dbReference>
<sequence length="67" mass="8136">MERKRRNMDIVSLKEPQLKDACERESMFASSRFYRLCANGSEMRGHWRVDHHTSEDDLWHFVKCHIQ</sequence>
<evidence type="ECO:0000313" key="2">
    <source>
        <dbReference type="Proteomes" id="UP000274504"/>
    </source>
</evidence>
<evidence type="ECO:0000313" key="3">
    <source>
        <dbReference type="WBParaSite" id="HDID_0000591601-mRNA-1"/>
    </source>
</evidence>
<dbReference type="WBParaSite" id="HDID_0000591601-mRNA-1">
    <property type="protein sequence ID" value="HDID_0000591601-mRNA-1"/>
    <property type="gene ID" value="HDID_0000591601"/>
</dbReference>
<name>A0A0R3SLV1_HYMDI</name>
<reference evidence="3" key="1">
    <citation type="submission" date="2017-02" db="UniProtKB">
        <authorList>
            <consortium name="WormBaseParasite"/>
        </authorList>
    </citation>
    <scope>IDENTIFICATION</scope>
</reference>
<gene>
    <name evidence="1" type="ORF">HDID_LOCUS5914</name>
</gene>
<organism evidence="3">
    <name type="scientific">Hymenolepis diminuta</name>
    <name type="common">Rat tapeworm</name>
    <dbReference type="NCBI Taxonomy" id="6216"/>
    <lineage>
        <taxon>Eukaryota</taxon>
        <taxon>Metazoa</taxon>
        <taxon>Spiralia</taxon>
        <taxon>Lophotrochozoa</taxon>
        <taxon>Platyhelminthes</taxon>
        <taxon>Cestoda</taxon>
        <taxon>Eucestoda</taxon>
        <taxon>Cyclophyllidea</taxon>
        <taxon>Hymenolepididae</taxon>
        <taxon>Hymenolepis</taxon>
    </lineage>
</organism>